<proteinExistence type="predicted"/>
<organism evidence="1 2">
    <name type="scientific">Blyttiomyces helicus</name>
    <dbReference type="NCBI Taxonomy" id="388810"/>
    <lineage>
        <taxon>Eukaryota</taxon>
        <taxon>Fungi</taxon>
        <taxon>Fungi incertae sedis</taxon>
        <taxon>Chytridiomycota</taxon>
        <taxon>Chytridiomycota incertae sedis</taxon>
        <taxon>Chytridiomycetes</taxon>
        <taxon>Chytridiomycetes incertae sedis</taxon>
        <taxon>Blyttiomyces</taxon>
    </lineage>
</organism>
<evidence type="ECO:0000313" key="1">
    <source>
        <dbReference type="EMBL" id="RKO88551.1"/>
    </source>
</evidence>
<gene>
    <name evidence="1" type="ORF">BDK51DRAFT_34622</name>
</gene>
<name>A0A4P9W7T5_9FUNG</name>
<evidence type="ECO:0000313" key="2">
    <source>
        <dbReference type="Proteomes" id="UP000269721"/>
    </source>
</evidence>
<dbReference type="SUPFAM" id="SSF81383">
    <property type="entry name" value="F-box domain"/>
    <property type="match status" value="1"/>
</dbReference>
<dbReference type="Proteomes" id="UP000269721">
    <property type="component" value="Unassembled WGS sequence"/>
</dbReference>
<dbReference type="EMBL" id="KZ996643">
    <property type="protein sequence ID" value="RKO88551.1"/>
    <property type="molecule type" value="Genomic_DNA"/>
</dbReference>
<sequence length="463" mass="51450">MTASIITTPNTNPEHSGKRTLLGVLIVDVVQPILRMTRAWDYGNFRQRTLYSACLVCRTWRTMASEVLWEDICLDAMNVLKEYMNDPSRRYEYGVLMIEQLTRCSQLPGADGVVLGTLTRRLRLYYTTLEPMVPSAASSTLRNSPVCACCTSTTMSRMSPWATQLLPRLFSQFRRWRLSTSSGRAPRWQTLAELVERTTETVFPIDSGIARLHSARLEFYFTGDLHLAHALLVRIHRGLGAALYVWDASEVPAEIVGDVLMRVPNLSSLVATHIPTQMPDSTRRLPNLCDVRVRSGRGPADRYRLETATLAALLAAAPNLDRLAVANPRDINGVLAALLAHPALVQLELPFRFASAPLAAVFIRTKGARIEILRFGPPTGVLAERADPMSELLVRSIVEGAPNLALFDVRYLELSPVLLAILANERKLRDVCNVRDVGTKELAACQGLEPGMDRAARYERGVC</sequence>
<protein>
    <submittedName>
        <fullName evidence="1">Uncharacterized protein</fullName>
    </submittedName>
</protein>
<dbReference type="AlphaFoldDB" id="A0A4P9W7T5"/>
<accession>A0A4P9W7T5</accession>
<dbReference type="InterPro" id="IPR036047">
    <property type="entry name" value="F-box-like_dom_sf"/>
</dbReference>
<reference evidence="2" key="1">
    <citation type="journal article" date="2018" name="Nat. Microbiol.">
        <title>Leveraging single-cell genomics to expand the fungal tree of life.</title>
        <authorList>
            <person name="Ahrendt S.R."/>
            <person name="Quandt C.A."/>
            <person name="Ciobanu D."/>
            <person name="Clum A."/>
            <person name="Salamov A."/>
            <person name="Andreopoulos B."/>
            <person name="Cheng J.F."/>
            <person name="Woyke T."/>
            <person name="Pelin A."/>
            <person name="Henrissat B."/>
            <person name="Reynolds N.K."/>
            <person name="Benny G.L."/>
            <person name="Smith M.E."/>
            <person name="James T.Y."/>
            <person name="Grigoriev I.V."/>
        </authorList>
    </citation>
    <scope>NUCLEOTIDE SEQUENCE [LARGE SCALE GENOMIC DNA]</scope>
</reference>
<keyword evidence="2" id="KW-1185">Reference proteome</keyword>